<dbReference type="EMBL" id="RSCJ01000009">
    <property type="protein sequence ID" value="RUR81866.1"/>
    <property type="molecule type" value="Genomic_DNA"/>
</dbReference>
<dbReference type="STRING" id="211165.GCA_000317285_04251"/>
<dbReference type="PANTHER" id="PTHR43685">
    <property type="entry name" value="GLYCOSYLTRANSFERASE"/>
    <property type="match status" value="1"/>
</dbReference>
<name>A0A3S1FMU9_CHLFR</name>
<evidence type="ECO:0000313" key="2">
    <source>
        <dbReference type="EMBL" id="RUR81866.1"/>
    </source>
</evidence>
<evidence type="ECO:0000313" key="3">
    <source>
        <dbReference type="Proteomes" id="UP000268857"/>
    </source>
</evidence>
<feature type="domain" description="Glycosyltransferase 2-like" evidence="1">
    <location>
        <begin position="7"/>
        <end position="107"/>
    </location>
</feature>
<dbReference type="InterPro" id="IPR029044">
    <property type="entry name" value="Nucleotide-diphossugar_trans"/>
</dbReference>
<gene>
    <name evidence="2" type="ORF">PCC6912_27350</name>
</gene>
<dbReference type="GO" id="GO:0016740">
    <property type="term" value="F:transferase activity"/>
    <property type="evidence" value="ECO:0007669"/>
    <property type="project" value="UniProtKB-KW"/>
</dbReference>
<dbReference type="RefSeq" id="WP_016875189.1">
    <property type="nucleotide sequence ID" value="NZ_AJLN01000104.1"/>
</dbReference>
<protein>
    <submittedName>
        <fullName evidence="2">Glycosyl transferase</fullName>
    </submittedName>
</protein>
<reference evidence="2 3" key="1">
    <citation type="journal article" date="2019" name="Genome Biol. Evol.">
        <title>Day and night: Metabolic profiles and evolutionary relationships of six axenic non-marine cyanobacteria.</title>
        <authorList>
            <person name="Will S.E."/>
            <person name="Henke P."/>
            <person name="Boedeker C."/>
            <person name="Huang S."/>
            <person name="Brinkmann H."/>
            <person name="Rohde M."/>
            <person name="Jarek M."/>
            <person name="Friedl T."/>
            <person name="Seufert S."/>
            <person name="Schumacher M."/>
            <person name="Overmann J."/>
            <person name="Neumann-Schaal M."/>
            <person name="Petersen J."/>
        </authorList>
    </citation>
    <scope>NUCLEOTIDE SEQUENCE [LARGE SCALE GENOMIC DNA]</scope>
    <source>
        <strain evidence="2 3">PCC 6912</strain>
    </source>
</reference>
<organism evidence="2 3">
    <name type="scientific">Chlorogloeopsis fritschii PCC 6912</name>
    <dbReference type="NCBI Taxonomy" id="211165"/>
    <lineage>
        <taxon>Bacteria</taxon>
        <taxon>Bacillati</taxon>
        <taxon>Cyanobacteriota</taxon>
        <taxon>Cyanophyceae</taxon>
        <taxon>Nostocales</taxon>
        <taxon>Chlorogloeopsidaceae</taxon>
        <taxon>Chlorogloeopsis</taxon>
    </lineage>
</organism>
<dbReference type="AlphaFoldDB" id="A0A3S1FMU9"/>
<keyword evidence="2" id="KW-0808">Transferase</keyword>
<dbReference type="OrthoDB" id="9802649at2"/>
<dbReference type="Proteomes" id="UP000268857">
    <property type="component" value="Unassembled WGS sequence"/>
</dbReference>
<dbReference type="PANTHER" id="PTHR43685:SF2">
    <property type="entry name" value="GLYCOSYLTRANSFERASE 2-LIKE DOMAIN-CONTAINING PROTEIN"/>
    <property type="match status" value="1"/>
</dbReference>
<comment type="caution">
    <text evidence="2">The sequence shown here is derived from an EMBL/GenBank/DDBJ whole genome shotgun (WGS) entry which is preliminary data.</text>
</comment>
<proteinExistence type="predicted"/>
<dbReference type="SUPFAM" id="SSF53448">
    <property type="entry name" value="Nucleotide-diphospho-sugar transferases"/>
    <property type="match status" value="1"/>
</dbReference>
<dbReference type="Pfam" id="PF00535">
    <property type="entry name" value="Glycos_transf_2"/>
    <property type="match status" value="1"/>
</dbReference>
<sequence length="306" mass="34950">MSNPLLSIIIPTRDRPHLLPRAVKSALEQTVDDLEVIVVDDCSAQPVKLPQEPRLRLLRLDTSRGGAGARNVGTEAARSRWITYLDDDDRLLPHMAEVSLKALAETTLPSPVAVISGIEVVNAEGEVINKRLPPPFRARGAHFFLEEPEPGSSYNTKQTLVVEREVIRQIGGWDELFRSRVHSELFLRLNPACSIIGVPIITYQLYTYEGNRVSRNPSLRQESFHRMIAKHQELFKAHPKMFANFVYEHARMSYKLGQKEAALSSLFWAMRLDPLHTLTQVAIPFKERLQKYISPERISKFKKYKF</sequence>
<accession>A0A3S1FMU9</accession>
<dbReference type="Gene3D" id="3.90.550.10">
    <property type="entry name" value="Spore Coat Polysaccharide Biosynthesis Protein SpsA, Chain A"/>
    <property type="match status" value="1"/>
</dbReference>
<dbReference type="InterPro" id="IPR001173">
    <property type="entry name" value="Glyco_trans_2-like"/>
</dbReference>
<dbReference type="InterPro" id="IPR050834">
    <property type="entry name" value="Glycosyltransf_2"/>
</dbReference>
<keyword evidence="3" id="KW-1185">Reference proteome</keyword>
<evidence type="ECO:0000259" key="1">
    <source>
        <dbReference type="Pfam" id="PF00535"/>
    </source>
</evidence>
<dbReference type="CDD" id="cd00761">
    <property type="entry name" value="Glyco_tranf_GTA_type"/>
    <property type="match status" value="1"/>
</dbReference>